<dbReference type="GO" id="GO:0015074">
    <property type="term" value="P:DNA integration"/>
    <property type="evidence" value="ECO:0007669"/>
    <property type="project" value="UniProtKB-KW"/>
</dbReference>
<reference evidence="7" key="1">
    <citation type="submission" date="2018-06" db="EMBL/GenBank/DDBJ databases">
        <authorList>
            <person name="Zhirakovskaya E."/>
        </authorList>
    </citation>
    <scope>NUCLEOTIDE SEQUENCE</scope>
</reference>
<accession>A0A3B0WQH0</accession>
<dbReference type="PROSITE" id="PS51898">
    <property type="entry name" value="TYR_RECOMBINASE"/>
    <property type="match status" value="1"/>
</dbReference>
<feature type="domain" description="Core-binding (CB)" evidence="6">
    <location>
        <begin position="141"/>
        <end position="227"/>
    </location>
</feature>
<dbReference type="Pfam" id="PF00589">
    <property type="entry name" value="Phage_integrase"/>
    <property type="match status" value="1"/>
</dbReference>
<dbReference type="InterPro" id="IPR044068">
    <property type="entry name" value="CB"/>
</dbReference>
<dbReference type="CDD" id="cd01193">
    <property type="entry name" value="INT_IntI_C"/>
    <property type="match status" value="1"/>
</dbReference>
<evidence type="ECO:0000259" key="5">
    <source>
        <dbReference type="PROSITE" id="PS51898"/>
    </source>
</evidence>
<dbReference type="InterPro" id="IPR002104">
    <property type="entry name" value="Integrase_catalytic"/>
</dbReference>
<dbReference type="InterPro" id="IPR013762">
    <property type="entry name" value="Integrase-like_cat_sf"/>
</dbReference>
<dbReference type="InterPro" id="IPR004107">
    <property type="entry name" value="Integrase_SAM-like_N"/>
</dbReference>
<dbReference type="GO" id="GO:0006310">
    <property type="term" value="P:DNA recombination"/>
    <property type="evidence" value="ECO:0007669"/>
    <property type="project" value="UniProtKB-KW"/>
</dbReference>
<dbReference type="InterPro" id="IPR010998">
    <property type="entry name" value="Integrase_recombinase_N"/>
</dbReference>
<dbReference type="SUPFAM" id="SSF56349">
    <property type="entry name" value="DNA breaking-rejoining enzymes"/>
    <property type="match status" value="1"/>
</dbReference>
<evidence type="ECO:0000259" key="6">
    <source>
        <dbReference type="PROSITE" id="PS51900"/>
    </source>
</evidence>
<dbReference type="EMBL" id="UOFE01000017">
    <property type="protein sequence ID" value="VAW51499.1"/>
    <property type="molecule type" value="Genomic_DNA"/>
</dbReference>
<proteinExistence type="inferred from homology"/>
<dbReference type="PROSITE" id="PS51900">
    <property type="entry name" value="CB"/>
    <property type="match status" value="1"/>
</dbReference>
<dbReference type="PANTHER" id="PTHR30349:SF64">
    <property type="entry name" value="PROPHAGE INTEGRASE INTD-RELATED"/>
    <property type="match status" value="1"/>
</dbReference>
<dbReference type="PANTHER" id="PTHR30349">
    <property type="entry name" value="PHAGE INTEGRASE-RELATED"/>
    <property type="match status" value="1"/>
</dbReference>
<name>A0A3B0WQH0_9ZZZZ</name>
<dbReference type="Pfam" id="PF13495">
    <property type="entry name" value="Phage_int_SAM_4"/>
    <property type="match status" value="1"/>
</dbReference>
<dbReference type="GO" id="GO:0003677">
    <property type="term" value="F:DNA binding"/>
    <property type="evidence" value="ECO:0007669"/>
    <property type="project" value="UniProtKB-KW"/>
</dbReference>
<evidence type="ECO:0000256" key="3">
    <source>
        <dbReference type="ARBA" id="ARBA00023125"/>
    </source>
</evidence>
<evidence type="ECO:0000256" key="4">
    <source>
        <dbReference type="ARBA" id="ARBA00023172"/>
    </source>
</evidence>
<gene>
    <name evidence="7" type="ORF">MNBD_GAMMA05-2095</name>
</gene>
<evidence type="ECO:0000313" key="7">
    <source>
        <dbReference type="EMBL" id="VAW51499.1"/>
    </source>
</evidence>
<dbReference type="Gene3D" id="1.10.150.130">
    <property type="match status" value="1"/>
</dbReference>
<organism evidence="7">
    <name type="scientific">hydrothermal vent metagenome</name>
    <dbReference type="NCBI Taxonomy" id="652676"/>
    <lineage>
        <taxon>unclassified sequences</taxon>
        <taxon>metagenomes</taxon>
        <taxon>ecological metagenomes</taxon>
    </lineage>
</organism>
<dbReference type="InterPro" id="IPR050090">
    <property type="entry name" value="Tyrosine_recombinase_XerCD"/>
</dbReference>
<protein>
    <submittedName>
        <fullName evidence="7">Integron integrase IntIPac</fullName>
    </submittedName>
</protein>
<evidence type="ECO:0000256" key="2">
    <source>
        <dbReference type="ARBA" id="ARBA00022908"/>
    </source>
</evidence>
<evidence type="ECO:0000256" key="1">
    <source>
        <dbReference type="ARBA" id="ARBA00008857"/>
    </source>
</evidence>
<keyword evidence="2" id="KW-0229">DNA integration</keyword>
<dbReference type="AlphaFoldDB" id="A0A3B0WQH0"/>
<dbReference type="InterPro" id="IPR011010">
    <property type="entry name" value="DNA_brk_join_enz"/>
</dbReference>
<feature type="domain" description="Tyr recombinase" evidence="5">
    <location>
        <begin position="245"/>
        <end position="458"/>
    </location>
</feature>
<dbReference type="Gene3D" id="1.10.443.10">
    <property type="entry name" value="Intergrase catalytic core"/>
    <property type="match status" value="1"/>
</dbReference>
<sequence>MPQNKLSAQQVSVDRFWDNYLFILKKNAISANSIPYYRKHAEAYIKSNKNTPLSVQTSHNIDHYLNAKGRLRELKEWQFRQIADAIRLLFTELIQPQWSQSYDWFQWRAFARELEPDHPTLMRDADPGALVAPSSNQHILRFRTNYSQTHLAFVKTIRVRQMAVKTEKTYEQWIARFLRYCNWQEIDKLSLENIKNFLEYLAVSCKVSGSTQKVALNALIFLFREVLGRDVENILSFTRASSKQRIPTVLSVNEVKSLFEGMNGRSKLMASLMYGTGMRVMECTRLRIQDIDFDYRQITVREAKGNKQRVVPLPEKLVPLIRVHLTQVKAIHDDDLSAGFGDVLLPVALARKLGPAAKSFSWQYVFPATRLAFDHRTGKTRRHHIHESSLQKAIRNAAKKVNMTKRVTSHTLRHSFATHLLESGKDIRLIQELLGHADVSTTMIYTHVIKKGGLAVKSPFDAL</sequence>
<comment type="similarity">
    <text evidence="1">Belongs to the 'phage' integrase family.</text>
</comment>
<dbReference type="InterPro" id="IPR011946">
    <property type="entry name" value="Integrase_integron-type"/>
</dbReference>
<dbReference type="NCBIfam" id="TIGR02249">
    <property type="entry name" value="integrase_gron"/>
    <property type="match status" value="1"/>
</dbReference>
<keyword evidence="4" id="KW-0233">DNA recombination</keyword>
<keyword evidence="3" id="KW-0238">DNA-binding</keyword>